<dbReference type="NCBIfam" id="TIGR02246">
    <property type="entry name" value="SgcJ/EcaC family oxidoreductase"/>
    <property type="match status" value="1"/>
</dbReference>
<dbReference type="Gene3D" id="3.10.450.50">
    <property type="match status" value="1"/>
</dbReference>
<evidence type="ECO:0000313" key="3">
    <source>
        <dbReference type="Proteomes" id="UP000010473"/>
    </source>
</evidence>
<evidence type="ECO:0000259" key="1">
    <source>
        <dbReference type="Pfam" id="PF12680"/>
    </source>
</evidence>
<dbReference type="KEGG" id="scs:Sta7437_0717"/>
<dbReference type="HOGENOM" id="CLU_135571_0_0_3"/>
<dbReference type="InterPro" id="IPR032710">
    <property type="entry name" value="NTF2-like_dom_sf"/>
</dbReference>
<dbReference type="OrthoDB" id="9781757at2"/>
<dbReference type="AlphaFoldDB" id="K9XQH8"/>
<reference evidence="3" key="1">
    <citation type="journal article" date="2013" name="Proc. Natl. Acad. Sci. U.S.A.">
        <title>Improving the coverage of the cyanobacterial phylum using diversity-driven genome sequencing.</title>
        <authorList>
            <person name="Shih P.M."/>
            <person name="Wu D."/>
            <person name="Latifi A."/>
            <person name="Axen S.D."/>
            <person name="Fewer D.P."/>
            <person name="Talla E."/>
            <person name="Calteau A."/>
            <person name="Cai F."/>
            <person name="Tandeau de Marsac N."/>
            <person name="Rippka R."/>
            <person name="Herdman M."/>
            <person name="Sivonen K."/>
            <person name="Coursin T."/>
            <person name="Laurent T."/>
            <person name="Goodwin L."/>
            <person name="Nolan M."/>
            <person name="Davenport K.W."/>
            <person name="Han C.S."/>
            <person name="Rubin E.M."/>
            <person name="Eisen J.A."/>
            <person name="Woyke T."/>
            <person name="Gugger M."/>
            <person name="Kerfeld C.A."/>
        </authorList>
    </citation>
    <scope>NUCLEOTIDE SEQUENCE [LARGE SCALE GENOMIC DNA]</scope>
    <source>
        <strain evidence="3">ATCC 29371 / PCC 7437</strain>
    </source>
</reference>
<dbReference type="InterPro" id="IPR011944">
    <property type="entry name" value="Steroid_delta5-4_isomerase"/>
</dbReference>
<dbReference type="RefSeq" id="WP_015191984.1">
    <property type="nucleotide sequence ID" value="NC_019748.1"/>
</dbReference>
<gene>
    <name evidence="2" type="ordered locus">Sta7437_0717</name>
</gene>
<dbReference type="STRING" id="111780.Sta7437_0717"/>
<accession>K9XQH8</accession>
<organism evidence="2 3">
    <name type="scientific">Stanieria cyanosphaera (strain ATCC 29371 / PCC 7437)</name>
    <dbReference type="NCBI Taxonomy" id="111780"/>
    <lineage>
        <taxon>Bacteria</taxon>
        <taxon>Bacillati</taxon>
        <taxon>Cyanobacteriota</taxon>
        <taxon>Cyanophyceae</taxon>
        <taxon>Pleurocapsales</taxon>
        <taxon>Dermocarpellaceae</taxon>
        <taxon>Stanieria</taxon>
    </lineage>
</organism>
<protein>
    <recommendedName>
        <fullName evidence="1">SnoaL-like domain-containing protein</fullName>
    </recommendedName>
</protein>
<name>K9XQH8_STAC7</name>
<dbReference type="eggNOG" id="COG3631">
    <property type="taxonomic scope" value="Bacteria"/>
</dbReference>
<dbReference type="EMBL" id="CP003653">
    <property type="protein sequence ID" value="AFZ34311.1"/>
    <property type="molecule type" value="Genomic_DNA"/>
</dbReference>
<sequence length="137" mass="15756">MAQVLPLVAFLFLFLGQMNSEQAIQAMVERQAYAWENADSSAIVQDFAENAIFIAAGTKFEGKEVIKQAAEDYFEQFTNTKVTIKRIIIDEFQGAVEWNWSDRNKKTGKNSQAEDAIIFELKDGKIVYWREYIEKKS</sequence>
<feature type="domain" description="SnoaL-like" evidence="1">
    <location>
        <begin position="28"/>
        <end position="129"/>
    </location>
</feature>
<dbReference type="Proteomes" id="UP000010473">
    <property type="component" value="Chromosome"/>
</dbReference>
<dbReference type="InterPro" id="IPR037401">
    <property type="entry name" value="SnoaL-like"/>
</dbReference>
<evidence type="ECO:0000313" key="2">
    <source>
        <dbReference type="EMBL" id="AFZ34311.1"/>
    </source>
</evidence>
<proteinExistence type="predicted"/>
<keyword evidence="3" id="KW-1185">Reference proteome</keyword>
<dbReference type="Pfam" id="PF12680">
    <property type="entry name" value="SnoaL_2"/>
    <property type="match status" value="1"/>
</dbReference>
<dbReference type="SUPFAM" id="SSF54427">
    <property type="entry name" value="NTF2-like"/>
    <property type="match status" value="1"/>
</dbReference>